<dbReference type="Proteomes" id="UP000612808">
    <property type="component" value="Unassembled WGS sequence"/>
</dbReference>
<dbReference type="Pfam" id="PF11575">
    <property type="entry name" value="FhuF_C"/>
    <property type="match status" value="1"/>
</dbReference>
<proteinExistence type="predicted"/>
<dbReference type="EMBL" id="BOMB01000010">
    <property type="protein sequence ID" value="GID10915.1"/>
    <property type="molecule type" value="Genomic_DNA"/>
</dbReference>
<dbReference type="GO" id="GO:0051537">
    <property type="term" value="F:2 iron, 2 sulfur cluster binding"/>
    <property type="evidence" value="ECO:0007669"/>
    <property type="project" value="InterPro"/>
</dbReference>
<protein>
    <recommendedName>
        <fullName evidence="1">Ferric siderophore reductase C-terminal domain-containing protein</fullName>
    </recommendedName>
</protein>
<evidence type="ECO:0000313" key="3">
    <source>
        <dbReference type="Proteomes" id="UP000612808"/>
    </source>
</evidence>
<keyword evidence="3" id="KW-1185">Reference proteome</keyword>
<dbReference type="InterPro" id="IPR024726">
    <property type="entry name" value="FhuF_C"/>
</dbReference>
<feature type="domain" description="Ferric siderophore reductase C-terminal" evidence="1">
    <location>
        <begin position="200"/>
        <end position="220"/>
    </location>
</feature>
<sequence length="223" mass="22812">MAVMPTDTPTPADLAALGPFFALQERTGDGWHTLRELVVGPALDERVRYVEARLAGADIEPRVAASTMSLGLFARLVSPVIGAYVLGTPLPRPTLDGTYWRPVDGGPWPLALTGPSGTPDPAALLPDVLDPLAAAIAARYALSPQVLRGNVASAVFGAVGTVGTARPDLADAARSTGAALLAGPLAGTGGPTGPGGRFVRTSCCLYYRIPGGGYCGDCVLAHR</sequence>
<organism evidence="2 3">
    <name type="scientific">Actinocatenispora rupis</name>
    <dbReference type="NCBI Taxonomy" id="519421"/>
    <lineage>
        <taxon>Bacteria</taxon>
        <taxon>Bacillati</taxon>
        <taxon>Actinomycetota</taxon>
        <taxon>Actinomycetes</taxon>
        <taxon>Micromonosporales</taxon>
        <taxon>Micromonosporaceae</taxon>
        <taxon>Actinocatenispora</taxon>
    </lineage>
</organism>
<reference evidence="2" key="1">
    <citation type="submission" date="2021-01" db="EMBL/GenBank/DDBJ databases">
        <title>Whole genome shotgun sequence of Actinocatenispora rupis NBRC 107355.</title>
        <authorList>
            <person name="Komaki H."/>
            <person name="Tamura T."/>
        </authorList>
    </citation>
    <scope>NUCLEOTIDE SEQUENCE</scope>
    <source>
        <strain evidence="2">NBRC 107355</strain>
    </source>
</reference>
<name>A0A8J3J2I9_9ACTN</name>
<dbReference type="AlphaFoldDB" id="A0A8J3J2I9"/>
<accession>A0A8J3J2I9</accession>
<evidence type="ECO:0000259" key="1">
    <source>
        <dbReference type="Pfam" id="PF11575"/>
    </source>
</evidence>
<comment type="caution">
    <text evidence="2">The sequence shown here is derived from an EMBL/GenBank/DDBJ whole genome shotgun (WGS) entry which is preliminary data.</text>
</comment>
<gene>
    <name evidence="2" type="ORF">Aru02nite_18040</name>
</gene>
<evidence type="ECO:0000313" key="2">
    <source>
        <dbReference type="EMBL" id="GID10915.1"/>
    </source>
</evidence>